<comment type="caution">
    <text evidence="1">The sequence shown here is derived from an EMBL/GenBank/DDBJ whole genome shotgun (WGS) entry which is preliminary data.</text>
</comment>
<name>A0ACC2I185_9PLEO</name>
<evidence type="ECO:0000313" key="1">
    <source>
        <dbReference type="EMBL" id="KAJ8109092.1"/>
    </source>
</evidence>
<proteinExistence type="predicted"/>
<sequence length="79" mass="8721">MVTKTGAVLRIYKCNGMLWTFYVVRRVTLDLEDRGARQPARSAPSSRIAIEASAACATAKTAKMRDMPMFQQKQGLQGA</sequence>
<reference evidence="1" key="1">
    <citation type="submission" date="2022-11" db="EMBL/GenBank/DDBJ databases">
        <title>Genome Sequence of Boeremia exigua.</title>
        <authorList>
            <person name="Buettner E."/>
        </authorList>
    </citation>
    <scope>NUCLEOTIDE SEQUENCE</scope>
    <source>
        <strain evidence="1">CU02</strain>
    </source>
</reference>
<gene>
    <name evidence="1" type="ORF">OPT61_g7709</name>
</gene>
<dbReference type="Proteomes" id="UP001153331">
    <property type="component" value="Unassembled WGS sequence"/>
</dbReference>
<organism evidence="1 2">
    <name type="scientific">Boeremia exigua</name>
    <dbReference type="NCBI Taxonomy" id="749465"/>
    <lineage>
        <taxon>Eukaryota</taxon>
        <taxon>Fungi</taxon>
        <taxon>Dikarya</taxon>
        <taxon>Ascomycota</taxon>
        <taxon>Pezizomycotina</taxon>
        <taxon>Dothideomycetes</taxon>
        <taxon>Pleosporomycetidae</taxon>
        <taxon>Pleosporales</taxon>
        <taxon>Pleosporineae</taxon>
        <taxon>Didymellaceae</taxon>
        <taxon>Boeremia</taxon>
    </lineage>
</organism>
<accession>A0ACC2I185</accession>
<protein>
    <submittedName>
        <fullName evidence="1">Uncharacterized protein</fullName>
    </submittedName>
</protein>
<evidence type="ECO:0000313" key="2">
    <source>
        <dbReference type="Proteomes" id="UP001153331"/>
    </source>
</evidence>
<keyword evidence="2" id="KW-1185">Reference proteome</keyword>
<dbReference type="EMBL" id="JAPHNI010000656">
    <property type="protein sequence ID" value="KAJ8109092.1"/>
    <property type="molecule type" value="Genomic_DNA"/>
</dbReference>